<sequence length="150" mass="15884">MSAAFNALIESLTRELGFESSEGLISPIELTIDDLPLTIAYDARSAGDDVLLYASLGTVPAERELEVYRALLEGNLLWSATADATIGVNSATREAMIAYRTPIAGLDGANLGRLIGYFGQIALEWRAFIAASAEAAAAPTAMPSMDMLRA</sequence>
<dbReference type="InterPro" id="IPR010261">
    <property type="entry name" value="Tir_chaperone"/>
</dbReference>
<evidence type="ECO:0000313" key="1">
    <source>
        <dbReference type="EMBL" id="MFC4158893.1"/>
    </source>
</evidence>
<dbReference type="CDD" id="cd17020">
    <property type="entry name" value="T3SC_IA_ShcM-like"/>
    <property type="match status" value="1"/>
</dbReference>
<accession>A0ABV8ML93</accession>
<keyword evidence="2" id="KW-1185">Reference proteome</keyword>
<dbReference type="EMBL" id="JBHSBU010000001">
    <property type="protein sequence ID" value="MFC4158893.1"/>
    <property type="molecule type" value="Genomic_DNA"/>
</dbReference>
<comment type="caution">
    <text evidence="1">The sequence shown here is derived from an EMBL/GenBank/DDBJ whole genome shotgun (WGS) entry which is preliminary data.</text>
</comment>
<dbReference type="Proteomes" id="UP001595791">
    <property type="component" value="Unassembled WGS sequence"/>
</dbReference>
<evidence type="ECO:0000313" key="2">
    <source>
        <dbReference type="Proteomes" id="UP001595791"/>
    </source>
</evidence>
<dbReference type="SUPFAM" id="SSF69635">
    <property type="entry name" value="Type III secretory system chaperone-like"/>
    <property type="match status" value="1"/>
</dbReference>
<gene>
    <name evidence="1" type="ORF">ACFOW7_05895</name>
</gene>
<dbReference type="Gene3D" id="3.30.1460.10">
    <property type="match status" value="1"/>
</dbReference>
<reference evidence="2" key="1">
    <citation type="journal article" date="2019" name="Int. J. Syst. Evol. Microbiol.">
        <title>The Global Catalogue of Microorganisms (GCM) 10K type strain sequencing project: providing services to taxonomists for standard genome sequencing and annotation.</title>
        <authorList>
            <consortium name="The Broad Institute Genomics Platform"/>
            <consortium name="The Broad Institute Genome Sequencing Center for Infectious Disease"/>
            <person name="Wu L."/>
            <person name="Ma J."/>
        </authorList>
    </citation>
    <scope>NUCLEOTIDE SEQUENCE [LARGE SCALE GENOMIC DNA]</scope>
    <source>
        <strain evidence="2">LMG 29894</strain>
    </source>
</reference>
<organism evidence="1 2">
    <name type="scientific">Chitinimonas lacunae</name>
    <dbReference type="NCBI Taxonomy" id="1963018"/>
    <lineage>
        <taxon>Bacteria</taxon>
        <taxon>Pseudomonadati</taxon>
        <taxon>Pseudomonadota</taxon>
        <taxon>Betaproteobacteria</taxon>
        <taxon>Neisseriales</taxon>
        <taxon>Chitinibacteraceae</taxon>
        <taxon>Chitinimonas</taxon>
    </lineage>
</organism>
<proteinExistence type="predicted"/>
<dbReference type="Pfam" id="PF05932">
    <property type="entry name" value="CesT"/>
    <property type="match status" value="1"/>
</dbReference>
<name>A0ABV8ML93_9NEIS</name>
<protein>
    <submittedName>
        <fullName evidence="1">CesT family type III secretion system chaperone</fullName>
    </submittedName>
</protein>
<dbReference type="RefSeq" id="WP_378162058.1">
    <property type="nucleotide sequence ID" value="NZ_JBHSBU010000001.1"/>
</dbReference>